<proteinExistence type="predicted"/>
<evidence type="ECO:0000256" key="1">
    <source>
        <dbReference type="SAM" id="MobiDB-lite"/>
    </source>
</evidence>
<sequence length="223" mass="24577">MVCAHMRDPTDWSLVSLQHKESCGRLLAPEGDGERQTHFVAECWPSTSDARLTESAPHVAGHHFPKTTQEHNPRAFEKDMLGFFRGVALTRSPNVSNHAICSYSSFVSEQSDKLHDDWLESGGSVSPREPSLPPRSRADSVVQTVTVHQRCASRSAHQLGVMVEGLRERRITEGWRCALEQTSPARGSGASSSVCVSARSNSRIPYLEARGSCHCQESQITPK</sequence>
<dbReference type="AlphaFoldDB" id="A0A9N7VZU0"/>
<evidence type="ECO:0000313" key="2">
    <source>
        <dbReference type="EMBL" id="CAB1458228.1"/>
    </source>
</evidence>
<dbReference type="Proteomes" id="UP001153269">
    <property type="component" value="Unassembled WGS sequence"/>
</dbReference>
<reference evidence="2" key="1">
    <citation type="submission" date="2020-03" db="EMBL/GenBank/DDBJ databases">
        <authorList>
            <person name="Weist P."/>
        </authorList>
    </citation>
    <scope>NUCLEOTIDE SEQUENCE</scope>
</reference>
<dbReference type="EMBL" id="CADEAL010004378">
    <property type="protein sequence ID" value="CAB1458228.1"/>
    <property type="molecule type" value="Genomic_DNA"/>
</dbReference>
<keyword evidence="3" id="KW-1185">Reference proteome</keyword>
<accession>A0A9N7VZU0</accession>
<name>A0A9N7VZU0_PLEPL</name>
<comment type="caution">
    <text evidence="2">The sequence shown here is derived from an EMBL/GenBank/DDBJ whole genome shotgun (WGS) entry which is preliminary data.</text>
</comment>
<gene>
    <name evidence="2" type="ORF">PLEPLA_LOCUS46058</name>
</gene>
<feature type="region of interest" description="Disordered" evidence="1">
    <location>
        <begin position="117"/>
        <end position="137"/>
    </location>
</feature>
<organism evidence="2 3">
    <name type="scientific">Pleuronectes platessa</name>
    <name type="common">European plaice</name>
    <dbReference type="NCBI Taxonomy" id="8262"/>
    <lineage>
        <taxon>Eukaryota</taxon>
        <taxon>Metazoa</taxon>
        <taxon>Chordata</taxon>
        <taxon>Craniata</taxon>
        <taxon>Vertebrata</taxon>
        <taxon>Euteleostomi</taxon>
        <taxon>Actinopterygii</taxon>
        <taxon>Neopterygii</taxon>
        <taxon>Teleostei</taxon>
        <taxon>Neoteleostei</taxon>
        <taxon>Acanthomorphata</taxon>
        <taxon>Carangaria</taxon>
        <taxon>Pleuronectiformes</taxon>
        <taxon>Pleuronectoidei</taxon>
        <taxon>Pleuronectidae</taxon>
        <taxon>Pleuronectes</taxon>
    </lineage>
</organism>
<protein>
    <submittedName>
        <fullName evidence="2">Uncharacterized protein</fullName>
    </submittedName>
</protein>
<evidence type="ECO:0000313" key="3">
    <source>
        <dbReference type="Proteomes" id="UP001153269"/>
    </source>
</evidence>